<reference evidence="3" key="1">
    <citation type="submission" date="2020-09" db="EMBL/GenBank/DDBJ databases">
        <authorList>
            <person name="Kikuchi T."/>
        </authorList>
    </citation>
    <scope>NUCLEOTIDE SEQUENCE</scope>
    <source>
        <strain evidence="3">SH1</strain>
    </source>
</reference>
<dbReference type="InterPro" id="IPR036872">
    <property type="entry name" value="CH_dom_sf"/>
</dbReference>
<feature type="compositionally biased region" description="Polar residues" evidence="2">
    <location>
        <begin position="635"/>
        <end position="653"/>
    </location>
</feature>
<dbReference type="Gene3D" id="1.10.418.10">
    <property type="entry name" value="Calponin-like domain"/>
    <property type="match status" value="1"/>
</dbReference>
<feature type="region of interest" description="Disordered" evidence="2">
    <location>
        <begin position="393"/>
        <end position="418"/>
    </location>
</feature>
<dbReference type="EMBL" id="CAJFDH010000002">
    <property type="protein sequence ID" value="CAD5210427.1"/>
    <property type="molecule type" value="Genomic_DNA"/>
</dbReference>
<dbReference type="Proteomes" id="UP000783686">
    <property type="component" value="Unassembled WGS sequence"/>
</dbReference>
<dbReference type="OrthoDB" id="5807975at2759"/>
<feature type="compositionally biased region" description="Polar residues" evidence="2">
    <location>
        <begin position="666"/>
        <end position="682"/>
    </location>
</feature>
<proteinExistence type="predicted"/>
<organism evidence="3 4">
    <name type="scientific">Bursaphelenchus okinawaensis</name>
    <dbReference type="NCBI Taxonomy" id="465554"/>
    <lineage>
        <taxon>Eukaryota</taxon>
        <taxon>Metazoa</taxon>
        <taxon>Ecdysozoa</taxon>
        <taxon>Nematoda</taxon>
        <taxon>Chromadorea</taxon>
        <taxon>Rhabditida</taxon>
        <taxon>Tylenchina</taxon>
        <taxon>Tylenchomorpha</taxon>
        <taxon>Aphelenchoidea</taxon>
        <taxon>Aphelenchoididae</taxon>
        <taxon>Bursaphelenchus</taxon>
    </lineage>
</organism>
<feature type="coiled-coil region" evidence="1">
    <location>
        <begin position="430"/>
        <end position="517"/>
    </location>
</feature>
<feature type="coiled-coil region" evidence="1">
    <location>
        <begin position="223"/>
        <end position="295"/>
    </location>
</feature>
<dbReference type="AlphaFoldDB" id="A0A811K4L3"/>
<sequence length="728" mass="83143">MSPSTETLDFLLDWATKSHPGSEVFTRDNVVDGRLISELLYSLCESHFTDRFVTDVQDINDQTLESQVKRITLVRTKIEEFYENKCKINLTEDSTFLPEPTDLVAKEEDAVLKFLFVVSTIPTVLNHITARKMQEMLRHSPQEVQDSIKAMELQFIEIIQGQSTTDFNAKLQAELQKSKELRGKLSEATNQNAILSDRLLKVEFELSHAKDELKKYAEDSVSKTELELKMDDAKALEDRLRQSDELSRKLEGDVSELALKCERLDAENNKLKNRVREAEEDLQDLKTEKVSIDHKLSLAESRASDFEKKMNMLKEYQKAGPGQSEFNALKERYQKILKMNSELEEKCSAMETYKRQMDNMQANVLMLRSEKQQTEEMLFKAQTKCRDLKDQLMKAKSQNEEKSSVASSSPTLHEDLGGHFGSFDDGNLDLVDTKLRVSTLETDKKQLEQELAAYKQNSSFEIQRANQSAAKAREEKLEMDLQLETMKTELQKCKSELAATDDKRKRTDDELQKLKSRVCDYEETIKRSAQIISEYVVLNSDDTSSGLGGSEVLELKAEVKRLEEQLKSVRQQADAYRHVATEEQRLIATEFYEQAADVIQRKHLAQEVRQTLSSEMAHPNTERPNEYSSHRHLSDLQSGTSSARSTPTTSVYLNSSTNSMSSSVNQTPLTAPSQDSGISSIFKTFLRKQREPNSSRTPARWPDQHNAQVIPPKSMRANGNVFPDQRLI</sequence>
<dbReference type="EMBL" id="CAJFCW020000002">
    <property type="protein sequence ID" value="CAG9091339.1"/>
    <property type="molecule type" value="Genomic_DNA"/>
</dbReference>
<evidence type="ECO:0008006" key="5">
    <source>
        <dbReference type="Google" id="ProtNLM"/>
    </source>
</evidence>
<dbReference type="Proteomes" id="UP000614601">
    <property type="component" value="Unassembled WGS sequence"/>
</dbReference>
<keyword evidence="4" id="KW-1185">Reference proteome</keyword>
<protein>
    <recommendedName>
        <fullName evidence="5">HOOK N-terminal domain-containing protein</fullName>
    </recommendedName>
</protein>
<feature type="coiled-coil region" evidence="1">
    <location>
        <begin position="168"/>
        <end position="198"/>
    </location>
</feature>
<gene>
    <name evidence="3" type="ORF">BOKJ2_LOCUS3188</name>
</gene>
<evidence type="ECO:0000256" key="2">
    <source>
        <dbReference type="SAM" id="MobiDB-lite"/>
    </source>
</evidence>
<feature type="region of interest" description="Disordered" evidence="2">
    <location>
        <begin position="612"/>
        <end position="728"/>
    </location>
</feature>
<evidence type="ECO:0000313" key="3">
    <source>
        <dbReference type="EMBL" id="CAD5210427.1"/>
    </source>
</evidence>
<accession>A0A811K4L3</accession>
<keyword evidence="1" id="KW-0175">Coiled coil</keyword>
<name>A0A811K4L3_9BILA</name>
<feature type="compositionally biased region" description="Basic and acidic residues" evidence="2">
    <location>
        <begin position="620"/>
        <end position="634"/>
    </location>
</feature>
<feature type="coiled-coil region" evidence="1">
    <location>
        <begin position="552"/>
        <end position="579"/>
    </location>
</feature>
<evidence type="ECO:0000313" key="4">
    <source>
        <dbReference type="Proteomes" id="UP000614601"/>
    </source>
</evidence>
<feature type="compositionally biased region" description="Low complexity" evidence="2">
    <location>
        <begin position="654"/>
        <end position="665"/>
    </location>
</feature>
<feature type="compositionally biased region" description="Basic and acidic residues" evidence="2">
    <location>
        <begin position="393"/>
        <end position="403"/>
    </location>
</feature>
<evidence type="ECO:0000256" key="1">
    <source>
        <dbReference type="SAM" id="Coils"/>
    </source>
</evidence>
<comment type="caution">
    <text evidence="3">The sequence shown here is derived from an EMBL/GenBank/DDBJ whole genome shotgun (WGS) entry which is preliminary data.</text>
</comment>